<evidence type="ECO:0000313" key="3">
    <source>
        <dbReference type="Proteomes" id="UP000013785"/>
    </source>
</evidence>
<evidence type="ECO:0000313" key="2">
    <source>
        <dbReference type="EMBL" id="EOL41861.1"/>
    </source>
</evidence>
<dbReference type="Proteomes" id="UP000013785">
    <property type="component" value="Unassembled WGS sequence"/>
</dbReference>
<name>R3W333_9ENTE</name>
<organism evidence="2 3">
    <name type="scientific">Enterococcus phoeniculicola ATCC BAA-412</name>
    <dbReference type="NCBI Taxonomy" id="1158610"/>
    <lineage>
        <taxon>Bacteria</taxon>
        <taxon>Bacillati</taxon>
        <taxon>Bacillota</taxon>
        <taxon>Bacilli</taxon>
        <taxon>Lactobacillales</taxon>
        <taxon>Enterococcaceae</taxon>
        <taxon>Enterococcus</taxon>
    </lineage>
</organism>
<dbReference type="eggNOG" id="ENOG5033CMT">
    <property type="taxonomic scope" value="Bacteria"/>
</dbReference>
<gene>
    <name evidence="2" type="ORF">UC3_02209</name>
</gene>
<dbReference type="Pfam" id="PF11151">
    <property type="entry name" value="DUF2929"/>
    <property type="match status" value="1"/>
</dbReference>
<dbReference type="HOGENOM" id="CLU_174715_2_1_9"/>
<dbReference type="EMBL" id="AJAT01000017">
    <property type="protein sequence ID" value="EOL41861.1"/>
    <property type="molecule type" value="Genomic_DNA"/>
</dbReference>
<dbReference type="RefSeq" id="WP_010768853.1">
    <property type="nucleotide sequence ID" value="NZ_ASWE01000001.1"/>
</dbReference>
<keyword evidence="1" id="KW-1133">Transmembrane helix</keyword>
<proteinExistence type="predicted"/>
<protein>
    <recommendedName>
        <fullName evidence="4">DUF2929 domain-containing protein</fullName>
    </recommendedName>
</protein>
<evidence type="ECO:0000256" key="1">
    <source>
        <dbReference type="SAM" id="Phobius"/>
    </source>
</evidence>
<dbReference type="PATRIC" id="fig|1158610.3.peg.2184"/>
<keyword evidence="3" id="KW-1185">Reference proteome</keyword>
<dbReference type="AlphaFoldDB" id="R3W333"/>
<sequence>MRYIVTLFWAFILGQVVSYIGSALTHGTYNFVLTTIVSLITGVLIILVGMVAQPAKETTQKN</sequence>
<dbReference type="OrthoDB" id="2139526at2"/>
<evidence type="ECO:0008006" key="4">
    <source>
        <dbReference type="Google" id="ProtNLM"/>
    </source>
</evidence>
<feature type="transmembrane region" description="Helical" evidence="1">
    <location>
        <begin position="28"/>
        <end position="52"/>
    </location>
</feature>
<dbReference type="InterPro" id="IPR021324">
    <property type="entry name" value="DUF2929"/>
</dbReference>
<comment type="caution">
    <text evidence="2">The sequence shown here is derived from an EMBL/GenBank/DDBJ whole genome shotgun (WGS) entry which is preliminary data.</text>
</comment>
<accession>R3W333</accession>
<dbReference type="STRING" id="154621.RV11_GL001524"/>
<reference evidence="2 3" key="1">
    <citation type="submission" date="2013-02" db="EMBL/GenBank/DDBJ databases">
        <title>The Genome Sequence of Enterococcus phoeniculicola BAA-412.</title>
        <authorList>
            <consortium name="The Broad Institute Genome Sequencing Platform"/>
            <consortium name="The Broad Institute Genome Sequencing Center for Infectious Disease"/>
            <person name="Earl A.M."/>
            <person name="Gilmore M.S."/>
            <person name="Lebreton F."/>
            <person name="Walker B."/>
            <person name="Young S.K."/>
            <person name="Zeng Q."/>
            <person name="Gargeya S."/>
            <person name="Fitzgerald M."/>
            <person name="Haas B."/>
            <person name="Abouelleil A."/>
            <person name="Alvarado L."/>
            <person name="Arachchi H.M."/>
            <person name="Berlin A.M."/>
            <person name="Chapman S.B."/>
            <person name="Dewar J."/>
            <person name="Goldberg J."/>
            <person name="Griggs A."/>
            <person name="Gujja S."/>
            <person name="Hansen M."/>
            <person name="Howarth C."/>
            <person name="Imamovic A."/>
            <person name="Larimer J."/>
            <person name="McCowan C."/>
            <person name="Murphy C."/>
            <person name="Neiman D."/>
            <person name="Pearson M."/>
            <person name="Priest M."/>
            <person name="Roberts A."/>
            <person name="Saif S."/>
            <person name="Shea T."/>
            <person name="Sisk P."/>
            <person name="Sykes S."/>
            <person name="Wortman J."/>
            <person name="Nusbaum C."/>
            <person name="Birren B."/>
        </authorList>
    </citation>
    <scope>NUCLEOTIDE SEQUENCE [LARGE SCALE GENOMIC DNA]</scope>
    <source>
        <strain evidence="2 3">ATCC BAA-412</strain>
    </source>
</reference>
<keyword evidence="1" id="KW-0472">Membrane</keyword>
<keyword evidence="1" id="KW-0812">Transmembrane</keyword>